<gene>
    <name evidence="3" type="ORF">P167DRAFT_565232</name>
</gene>
<keyword evidence="3" id="KW-0808">Transferase</keyword>
<dbReference type="InterPro" id="IPR001977">
    <property type="entry name" value="Depp_CoAkinase"/>
</dbReference>
<keyword evidence="2" id="KW-0067">ATP-binding</keyword>
<dbReference type="PROSITE" id="PS51219">
    <property type="entry name" value="DPCK"/>
    <property type="match status" value="1"/>
</dbReference>
<dbReference type="PANTHER" id="PTHR10695:SF46">
    <property type="entry name" value="BIFUNCTIONAL COENZYME A SYNTHASE-RELATED"/>
    <property type="match status" value="1"/>
</dbReference>
<dbReference type="SUPFAM" id="SSF52540">
    <property type="entry name" value="P-loop containing nucleoside triphosphate hydrolases"/>
    <property type="match status" value="1"/>
</dbReference>
<dbReference type="OrthoDB" id="247245at2759"/>
<dbReference type="Proteomes" id="UP000277580">
    <property type="component" value="Unassembled WGS sequence"/>
</dbReference>
<reference evidence="3 4" key="1">
    <citation type="journal article" date="2018" name="Nat. Ecol. Evol.">
        <title>Pezizomycetes genomes reveal the molecular basis of ectomycorrhizal truffle lifestyle.</title>
        <authorList>
            <person name="Murat C."/>
            <person name="Payen T."/>
            <person name="Noel B."/>
            <person name="Kuo A."/>
            <person name="Morin E."/>
            <person name="Chen J."/>
            <person name="Kohler A."/>
            <person name="Krizsan K."/>
            <person name="Balestrini R."/>
            <person name="Da Silva C."/>
            <person name="Montanini B."/>
            <person name="Hainaut M."/>
            <person name="Levati E."/>
            <person name="Barry K.W."/>
            <person name="Belfiori B."/>
            <person name="Cichocki N."/>
            <person name="Clum A."/>
            <person name="Dockter R.B."/>
            <person name="Fauchery L."/>
            <person name="Guy J."/>
            <person name="Iotti M."/>
            <person name="Le Tacon F."/>
            <person name="Lindquist E.A."/>
            <person name="Lipzen A."/>
            <person name="Malagnac F."/>
            <person name="Mello A."/>
            <person name="Molinier V."/>
            <person name="Miyauchi S."/>
            <person name="Poulain J."/>
            <person name="Riccioni C."/>
            <person name="Rubini A."/>
            <person name="Sitrit Y."/>
            <person name="Splivallo R."/>
            <person name="Traeger S."/>
            <person name="Wang M."/>
            <person name="Zifcakova L."/>
            <person name="Wipf D."/>
            <person name="Zambonelli A."/>
            <person name="Paolocci F."/>
            <person name="Nowrousian M."/>
            <person name="Ottonello S."/>
            <person name="Baldrian P."/>
            <person name="Spatafora J.W."/>
            <person name="Henrissat B."/>
            <person name="Nagy L.G."/>
            <person name="Aury J.M."/>
            <person name="Wincker P."/>
            <person name="Grigoriev I.V."/>
            <person name="Bonfante P."/>
            <person name="Martin F.M."/>
        </authorList>
    </citation>
    <scope>NUCLEOTIDE SEQUENCE [LARGE SCALE GENOMIC DNA]</scope>
    <source>
        <strain evidence="3 4">CCBAS932</strain>
    </source>
</reference>
<dbReference type="GO" id="GO:0015937">
    <property type="term" value="P:coenzyme A biosynthetic process"/>
    <property type="evidence" value="ECO:0007669"/>
    <property type="project" value="InterPro"/>
</dbReference>
<keyword evidence="1" id="KW-0547">Nucleotide-binding</keyword>
<sequence length="237" mass="26408">MLLIGLTGSIATGKSTTSRILSSPPHNLPIIDADAIARTVVLPGTRAYARIVAHFAPTTPDLLNDDGTLNRPALAKRAFGPKEEMRKDRDLINGIIHPAVRWEMYKLLLHYYLRGHWAVVLDIPLLFETHLDVLCGTIMVVAISSTEAQLERLMARDNMTREQAEWRVGAQIPLHEKVELCESVYVRRGRGVVVMNDGGVEELQKELGRVVAGLKEGRVGWWGWILGIAIMDGQIYL</sequence>
<dbReference type="AlphaFoldDB" id="A0A3N4KPY5"/>
<keyword evidence="4" id="KW-1185">Reference proteome</keyword>
<dbReference type="InterPro" id="IPR027417">
    <property type="entry name" value="P-loop_NTPase"/>
</dbReference>
<dbReference type="Gene3D" id="3.40.50.300">
    <property type="entry name" value="P-loop containing nucleotide triphosphate hydrolases"/>
    <property type="match status" value="1"/>
</dbReference>
<evidence type="ECO:0000256" key="2">
    <source>
        <dbReference type="ARBA" id="ARBA00022840"/>
    </source>
</evidence>
<accession>A0A3N4KPY5</accession>
<dbReference type="InParanoid" id="A0A3N4KPY5"/>
<dbReference type="GO" id="GO:0004140">
    <property type="term" value="F:dephospho-CoA kinase activity"/>
    <property type="evidence" value="ECO:0007669"/>
    <property type="project" value="InterPro"/>
</dbReference>
<dbReference type="PANTHER" id="PTHR10695">
    <property type="entry name" value="DEPHOSPHO-COA KINASE-RELATED"/>
    <property type="match status" value="1"/>
</dbReference>
<dbReference type="HAMAP" id="MF_00376">
    <property type="entry name" value="Dephospho_CoA_kinase"/>
    <property type="match status" value="1"/>
</dbReference>
<evidence type="ECO:0000256" key="1">
    <source>
        <dbReference type="ARBA" id="ARBA00022741"/>
    </source>
</evidence>
<proteinExistence type="inferred from homology"/>
<name>A0A3N4KPY5_9PEZI</name>
<dbReference type="EMBL" id="ML119128">
    <property type="protein sequence ID" value="RPB12577.1"/>
    <property type="molecule type" value="Genomic_DNA"/>
</dbReference>
<organism evidence="3 4">
    <name type="scientific">Morchella conica CCBAS932</name>
    <dbReference type="NCBI Taxonomy" id="1392247"/>
    <lineage>
        <taxon>Eukaryota</taxon>
        <taxon>Fungi</taxon>
        <taxon>Dikarya</taxon>
        <taxon>Ascomycota</taxon>
        <taxon>Pezizomycotina</taxon>
        <taxon>Pezizomycetes</taxon>
        <taxon>Pezizales</taxon>
        <taxon>Morchellaceae</taxon>
        <taxon>Morchella</taxon>
    </lineage>
</organism>
<dbReference type="Pfam" id="PF01121">
    <property type="entry name" value="CoaE"/>
    <property type="match status" value="1"/>
</dbReference>
<dbReference type="GO" id="GO:0005524">
    <property type="term" value="F:ATP binding"/>
    <property type="evidence" value="ECO:0007669"/>
    <property type="project" value="UniProtKB-KW"/>
</dbReference>
<evidence type="ECO:0000313" key="4">
    <source>
        <dbReference type="Proteomes" id="UP000277580"/>
    </source>
</evidence>
<dbReference type="FunCoup" id="A0A3N4KPY5">
    <property type="interactions" value="400"/>
</dbReference>
<dbReference type="STRING" id="1392247.A0A3N4KPY5"/>
<dbReference type="NCBIfam" id="TIGR00152">
    <property type="entry name" value="dephospho-CoA kinase"/>
    <property type="match status" value="1"/>
</dbReference>
<keyword evidence="3" id="KW-0418">Kinase</keyword>
<dbReference type="CDD" id="cd02022">
    <property type="entry name" value="DPCK"/>
    <property type="match status" value="1"/>
</dbReference>
<evidence type="ECO:0000313" key="3">
    <source>
        <dbReference type="EMBL" id="RPB12577.1"/>
    </source>
</evidence>
<protein>
    <submittedName>
        <fullName evidence="3">Dephospho-CoA kinase</fullName>
    </submittedName>
</protein>